<evidence type="ECO:0000313" key="1">
    <source>
        <dbReference type="EMBL" id="KAH7915810.1"/>
    </source>
</evidence>
<keyword evidence="2" id="KW-1185">Reference proteome</keyword>
<proteinExistence type="predicted"/>
<accession>A0ACB8AQL5</accession>
<comment type="caution">
    <text evidence="1">The sequence shown here is derived from an EMBL/GenBank/DDBJ whole genome shotgun (WGS) entry which is preliminary data.</text>
</comment>
<name>A0ACB8AQL5_9AGAM</name>
<protein>
    <submittedName>
        <fullName evidence="1">Cytochrome P450</fullName>
    </submittedName>
</protein>
<dbReference type="EMBL" id="MU267596">
    <property type="protein sequence ID" value="KAH7915810.1"/>
    <property type="molecule type" value="Genomic_DNA"/>
</dbReference>
<gene>
    <name evidence="1" type="ORF">BJ138DRAFT_1140938</name>
</gene>
<evidence type="ECO:0000313" key="2">
    <source>
        <dbReference type="Proteomes" id="UP000790377"/>
    </source>
</evidence>
<dbReference type="Proteomes" id="UP000790377">
    <property type="component" value="Unassembled WGS sequence"/>
</dbReference>
<reference evidence="1" key="1">
    <citation type="journal article" date="2021" name="New Phytol.">
        <title>Evolutionary innovations through gain and loss of genes in the ectomycorrhizal Boletales.</title>
        <authorList>
            <person name="Wu G."/>
            <person name="Miyauchi S."/>
            <person name="Morin E."/>
            <person name="Kuo A."/>
            <person name="Drula E."/>
            <person name="Varga T."/>
            <person name="Kohler A."/>
            <person name="Feng B."/>
            <person name="Cao Y."/>
            <person name="Lipzen A."/>
            <person name="Daum C."/>
            <person name="Hundley H."/>
            <person name="Pangilinan J."/>
            <person name="Johnson J."/>
            <person name="Barry K."/>
            <person name="LaButti K."/>
            <person name="Ng V."/>
            <person name="Ahrendt S."/>
            <person name="Min B."/>
            <person name="Choi I.G."/>
            <person name="Park H."/>
            <person name="Plett J.M."/>
            <person name="Magnuson J."/>
            <person name="Spatafora J.W."/>
            <person name="Nagy L.G."/>
            <person name="Henrissat B."/>
            <person name="Grigoriev I.V."/>
            <person name="Yang Z.L."/>
            <person name="Xu J."/>
            <person name="Martin F.M."/>
        </authorList>
    </citation>
    <scope>NUCLEOTIDE SEQUENCE</scope>
    <source>
        <strain evidence="1">ATCC 28755</strain>
    </source>
</reference>
<organism evidence="1 2">
    <name type="scientific">Hygrophoropsis aurantiaca</name>
    <dbReference type="NCBI Taxonomy" id="72124"/>
    <lineage>
        <taxon>Eukaryota</taxon>
        <taxon>Fungi</taxon>
        <taxon>Dikarya</taxon>
        <taxon>Basidiomycota</taxon>
        <taxon>Agaricomycotina</taxon>
        <taxon>Agaricomycetes</taxon>
        <taxon>Agaricomycetidae</taxon>
        <taxon>Boletales</taxon>
        <taxon>Coniophorineae</taxon>
        <taxon>Hygrophoropsidaceae</taxon>
        <taxon>Hygrophoropsis</taxon>
    </lineage>
</organism>
<sequence>MASISPLLRRVGPSHSSITVTLLMSCSKALACDVLGGLIAHFWFNKHEPEVSWSFFAIVALAPVPSAWMLFEHMSAQQAALIAYPLFIVTLLTSISIYRASPWHPLAEYPGPFLCKLTQFWNVWVMWGGKQHVYRLWMHEKYGPIVRIGPNELSIVDKELMPSILGPQGMPKGPLNADKRLTPASEKHKDDYSLQGCRDSQRHAKLRKAWSKAFTNSPMKDYEELMLQRALQLIETLDKFCRDSPDGYGHVDISKWINFFSYDFMGDLIFGGGFELMRDGDKDGLWHSMETAIIYPAMCQHIPWFSPILRILPFVGAPMRAFAKFALHHATVRSTKEPKRKDLFYHITEATLSDMDSGISAFPLIVSNAVLAITAGSDTVASVLSGIMYYILANPADYARLKEEVDRAFPPNEVSVIGSEAFAKMPFLHAVVREGLRLQPAVPSSLQRAPEIGTGGKIVGSHYFKEGTMVTCAPFAQHRDPRYFSPSPNTFWPERWIKTSGGVSTEDGVICDRSAFIPFSYGPANCVAKPLAMIELQTAVLLFVMNFDMSFDDGFVPKSWEDNLKDFFSMQKGELMAKLKPRDRIKL</sequence>